<feature type="compositionally biased region" description="Basic and acidic residues" evidence="1">
    <location>
        <begin position="89"/>
        <end position="101"/>
    </location>
</feature>
<proteinExistence type="predicted"/>
<organism evidence="2 3">
    <name type="scientific">Aquincola tertiaricarbonis</name>
    <dbReference type="NCBI Taxonomy" id="391953"/>
    <lineage>
        <taxon>Bacteria</taxon>
        <taxon>Pseudomonadati</taxon>
        <taxon>Pseudomonadota</taxon>
        <taxon>Betaproteobacteria</taxon>
        <taxon>Burkholderiales</taxon>
        <taxon>Sphaerotilaceae</taxon>
        <taxon>Aquincola</taxon>
    </lineage>
</organism>
<evidence type="ECO:0000256" key="1">
    <source>
        <dbReference type="SAM" id="MobiDB-lite"/>
    </source>
</evidence>
<sequence>MSARTYSPELIATINTAEVLDARAGYTGRQLADFILRREVKEYREQLAGAQCKPTADPATLAHIERLKASIRHLCFRIERMAMPVGVDTRTDAEREADRRFQPYAYPEPDRRVAA</sequence>
<keyword evidence="3" id="KW-1185">Reference proteome</keyword>
<dbReference type="RefSeq" id="WP_250199238.1">
    <property type="nucleotide sequence ID" value="NZ_CP097636.1"/>
</dbReference>
<reference evidence="2" key="1">
    <citation type="submission" date="2022-05" db="EMBL/GenBank/DDBJ databases">
        <title>An RpoN-dependent PEP-CTERM gene is involved in floc formation of an Aquincola tertiaricarbonis strain.</title>
        <authorList>
            <person name="Qiu D."/>
            <person name="Xia M."/>
        </authorList>
    </citation>
    <scope>NUCLEOTIDE SEQUENCE</scope>
    <source>
        <strain evidence="2">RN12</strain>
    </source>
</reference>
<feature type="region of interest" description="Disordered" evidence="1">
    <location>
        <begin position="89"/>
        <end position="115"/>
    </location>
</feature>
<dbReference type="EMBL" id="CP097636">
    <property type="protein sequence ID" value="URI11040.1"/>
    <property type="molecule type" value="Genomic_DNA"/>
</dbReference>
<dbReference type="Proteomes" id="UP001056201">
    <property type="component" value="Chromosome 2"/>
</dbReference>
<evidence type="ECO:0000313" key="3">
    <source>
        <dbReference type="Proteomes" id="UP001056201"/>
    </source>
</evidence>
<gene>
    <name evidence="2" type="ORF">MW290_18905</name>
</gene>
<name>A0ABY4SFX1_AQUTE</name>
<evidence type="ECO:0000313" key="2">
    <source>
        <dbReference type="EMBL" id="URI11040.1"/>
    </source>
</evidence>
<protein>
    <submittedName>
        <fullName evidence="2">Uncharacterized protein</fullName>
    </submittedName>
</protein>
<accession>A0ABY4SFX1</accession>